<gene>
    <name evidence="2" type="ORF">Cgig2_008258</name>
</gene>
<dbReference type="SUPFAM" id="SSF81383">
    <property type="entry name" value="F-box domain"/>
    <property type="match status" value="1"/>
</dbReference>
<organism evidence="2 3">
    <name type="scientific">Carnegiea gigantea</name>
    <dbReference type="NCBI Taxonomy" id="171969"/>
    <lineage>
        <taxon>Eukaryota</taxon>
        <taxon>Viridiplantae</taxon>
        <taxon>Streptophyta</taxon>
        <taxon>Embryophyta</taxon>
        <taxon>Tracheophyta</taxon>
        <taxon>Spermatophyta</taxon>
        <taxon>Magnoliopsida</taxon>
        <taxon>eudicotyledons</taxon>
        <taxon>Gunneridae</taxon>
        <taxon>Pentapetalae</taxon>
        <taxon>Caryophyllales</taxon>
        <taxon>Cactineae</taxon>
        <taxon>Cactaceae</taxon>
        <taxon>Cactoideae</taxon>
        <taxon>Echinocereeae</taxon>
        <taxon>Carnegiea</taxon>
    </lineage>
</organism>
<dbReference type="AlphaFoldDB" id="A0A9Q1QTB4"/>
<dbReference type="Pfam" id="PF23622">
    <property type="entry name" value="LRR_At1g61320_AtMIF1"/>
    <property type="match status" value="1"/>
</dbReference>
<dbReference type="Pfam" id="PF00646">
    <property type="entry name" value="F-box"/>
    <property type="match status" value="1"/>
</dbReference>
<dbReference type="Proteomes" id="UP001153076">
    <property type="component" value="Unassembled WGS sequence"/>
</dbReference>
<dbReference type="PANTHER" id="PTHR34145:SF28">
    <property type="entry name" value="F-BOX DOMAIN-CONTAINING PROTEIN"/>
    <property type="match status" value="1"/>
</dbReference>
<dbReference type="EMBL" id="JAKOGI010000001">
    <property type="protein sequence ID" value="KAJ8453374.1"/>
    <property type="molecule type" value="Genomic_DNA"/>
</dbReference>
<comment type="caution">
    <text evidence="2">The sequence shown here is derived from an EMBL/GenBank/DDBJ whole genome shotgun (WGS) entry which is preliminary data.</text>
</comment>
<keyword evidence="3" id="KW-1185">Reference proteome</keyword>
<dbReference type="SMART" id="SM00256">
    <property type="entry name" value="FBOX"/>
    <property type="match status" value="1"/>
</dbReference>
<dbReference type="OrthoDB" id="1932213at2759"/>
<accession>A0A9Q1QTB4</accession>
<dbReference type="InterPro" id="IPR001810">
    <property type="entry name" value="F-box_dom"/>
</dbReference>
<dbReference type="PROSITE" id="PS50181">
    <property type="entry name" value="FBOX"/>
    <property type="match status" value="1"/>
</dbReference>
<evidence type="ECO:0000259" key="1">
    <source>
        <dbReference type="PROSITE" id="PS50181"/>
    </source>
</evidence>
<protein>
    <recommendedName>
        <fullName evidence="1">F-box domain-containing protein</fullName>
    </recommendedName>
</protein>
<feature type="domain" description="F-box" evidence="1">
    <location>
        <begin position="94"/>
        <end position="142"/>
    </location>
</feature>
<sequence>MASYWWPAKYCLEVSPSSPRLLCVCASAARQAAPTWVSGCPATIHLSSISIQYAYPCLIPNLLNDFQGLMDAMVDPDILCNGVHFKRRQEDWMADRLSQLPDEILAFILSFLSIRDAVRMRALSCRWRHLSPSLSVLQFTTLSLFGRKDARNRTIRLDCQSKFVRAVDQFLKLYKCRNINTLEVHFALGNTFACHIDNWIKFVAEMKIERIDMDFDFMLLRKGDQRYEFPCHLLPPGDASYLKHLRLGSCLLMLSSSSACQLGSLSTLELCHVKVSPSGLNTIFSSCVNLISLKLLCSTVPTTLHINGQLLSLKTLVIESYDPVEIGASVEG</sequence>
<dbReference type="PANTHER" id="PTHR34145">
    <property type="entry name" value="OS02G0105600 PROTEIN"/>
    <property type="match status" value="1"/>
</dbReference>
<dbReference type="InterPro" id="IPR036047">
    <property type="entry name" value="F-box-like_dom_sf"/>
</dbReference>
<dbReference type="InterPro" id="IPR055357">
    <property type="entry name" value="LRR_At1g61320_AtMIF1"/>
</dbReference>
<reference evidence="2" key="1">
    <citation type="submission" date="2022-04" db="EMBL/GenBank/DDBJ databases">
        <title>Carnegiea gigantea Genome sequencing and assembly v2.</title>
        <authorList>
            <person name="Copetti D."/>
            <person name="Sanderson M.J."/>
            <person name="Burquez A."/>
            <person name="Wojciechowski M.F."/>
        </authorList>
    </citation>
    <scope>NUCLEOTIDE SEQUENCE</scope>
    <source>
        <strain evidence="2">SGP5-SGP5p</strain>
        <tissue evidence="2">Aerial part</tissue>
    </source>
</reference>
<dbReference type="InterPro" id="IPR053772">
    <property type="entry name" value="At1g61320/At1g61330-like"/>
</dbReference>
<dbReference type="Gene3D" id="1.20.1280.50">
    <property type="match status" value="1"/>
</dbReference>
<evidence type="ECO:0000313" key="2">
    <source>
        <dbReference type="EMBL" id="KAJ8453374.1"/>
    </source>
</evidence>
<evidence type="ECO:0000313" key="3">
    <source>
        <dbReference type="Proteomes" id="UP001153076"/>
    </source>
</evidence>
<name>A0A9Q1QTB4_9CARY</name>
<proteinExistence type="predicted"/>